<evidence type="ECO:0000256" key="4">
    <source>
        <dbReference type="ARBA" id="ARBA00022475"/>
    </source>
</evidence>
<dbReference type="EMBL" id="NMUH01007682">
    <property type="protein sequence ID" value="MQM17674.1"/>
    <property type="molecule type" value="Genomic_DNA"/>
</dbReference>
<evidence type="ECO:0000256" key="7">
    <source>
        <dbReference type="SAM" id="MobiDB-lite"/>
    </source>
</evidence>
<protein>
    <submittedName>
        <fullName evidence="8">Uncharacterized protein</fullName>
    </submittedName>
</protein>
<evidence type="ECO:0000256" key="2">
    <source>
        <dbReference type="ARBA" id="ARBA00010067"/>
    </source>
</evidence>
<keyword evidence="4" id="KW-1003">Cell membrane</keyword>
<dbReference type="Proteomes" id="UP000652761">
    <property type="component" value="Unassembled WGS sequence"/>
</dbReference>
<keyword evidence="3" id="KW-0813">Transport</keyword>
<feature type="compositionally biased region" description="Basic and acidic residues" evidence="7">
    <location>
        <begin position="254"/>
        <end position="270"/>
    </location>
</feature>
<evidence type="ECO:0000256" key="5">
    <source>
        <dbReference type="ARBA" id="ARBA00023136"/>
    </source>
</evidence>
<feature type="region of interest" description="Disordered" evidence="7">
    <location>
        <begin position="253"/>
        <end position="367"/>
    </location>
</feature>
<dbReference type="PANTHER" id="PTHR33541:SF28">
    <property type="entry name" value="PROTEIN BIG GRAIN 1-LIKE A"/>
    <property type="match status" value="1"/>
</dbReference>
<feature type="compositionally biased region" description="Low complexity" evidence="7">
    <location>
        <begin position="302"/>
        <end position="329"/>
    </location>
</feature>
<name>A0A843XDY9_COLES</name>
<evidence type="ECO:0000256" key="6">
    <source>
        <dbReference type="ARBA" id="ARBA00023294"/>
    </source>
</evidence>
<keyword evidence="6" id="KW-0927">Auxin signaling pathway</keyword>
<keyword evidence="5" id="KW-0472">Membrane</keyword>
<evidence type="ECO:0000256" key="3">
    <source>
        <dbReference type="ARBA" id="ARBA00022448"/>
    </source>
</evidence>
<evidence type="ECO:0000256" key="1">
    <source>
        <dbReference type="ARBA" id="ARBA00004236"/>
    </source>
</evidence>
<reference evidence="8" key="1">
    <citation type="submission" date="2017-07" db="EMBL/GenBank/DDBJ databases">
        <title>Taro Niue Genome Assembly and Annotation.</title>
        <authorList>
            <person name="Atibalentja N."/>
            <person name="Keating K."/>
            <person name="Fields C.J."/>
        </authorList>
    </citation>
    <scope>NUCLEOTIDE SEQUENCE</scope>
    <source>
        <strain evidence="8">Niue_2</strain>
        <tissue evidence="8">Leaf</tissue>
    </source>
</reference>
<dbReference type="OrthoDB" id="680041at2759"/>
<feature type="region of interest" description="Disordered" evidence="7">
    <location>
        <begin position="562"/>
        <end position="588"/>
    </location>
</feature>
<evidence type="ECO:0000313" key="8">
    <source>
        <dbReference type="EMBL" id="MQM17674.1"/>
    </source>
</evidence>
<evidence type="ECO:0000313" key="9">
    <source>
        <dbReference type="Proteomes" id="UP000652761"/>
    </source>
</evidence>
<comment type="similarity">
    <text evidence="2">Belongs to the BIG GRAIN 1 (BG1) plant protein family.</text>
</comment>
<gene>
    <name evidence="8" type="ORF">Taro_050648</name>
</gene>
<organism evidence="8 9">
    <name type="scientific">Colocasia esculenta</name>
    <name type="common">Wild taro</name>
    <name type="synonym">Arum esculentum</name>
    <dbReference type="NCBI Taxonomy" id="4460"/>
    <lineage>
        <taxon>Eukaryota</taxon>
        <taxon>Viridiplantae</taxon>
        <taxon>Streptophyta</taxon>
        <taxon>Embryophyta</taxon>
        <taxon>Tracheophyta</taxon>
        <taxon>Spermatophyta</taxon>
        <taxon>Magnoliopsida</taxon>
        <taxon>Liliopsida</taxon>
        <taxon>Araceae</taxon>
        <taxon>Aroideae</taxon>
        <taxon>Colocasieae</taxon>
        <taxon>Colocasia</taxon>
    </lineage>
</organism>
<sequence length="632" mass="68468">MARPTPEGEISPVKSALSPPTPARVRPGSPPLKGPKKQSITANNTASPVTPLSLSLSLGPSVSAPSISLLSPAQGEQVSVAFGSDHHLSLAGWPPPSLSISLWFLHIHIILSNSLTPPFLCSTKNRFSPSPLQFSSSPTLQFLDRVTTFSPSPPTLNSAFLLQTYPALPSYYSAKGTPSPMERWKRPHHRGSDAAAPALVSVNSYHPSFSSSLLDAIDRSIDKSCAFGGRRDGRAADGAAPAVRLHCAWQEDAADAKQRDAHGRSADDHRYRRRGSGDYDQQQQHCSRVLQQQHQRQRDRVVGNSTSSSSESSYGGFSSSEAESVVFRRPPLPRPVHTSAPPQRKPEQMTPLEESKQKANKSSIRSRFRASKLYGELKKGSSTPVSPGARLASFLNTLFSTAGHPKKAKISTAANPIPARRGGDDSACSSASSYSRSCLSKTPSSRGKAPSSGGGSAKRCVQFYPVSVIVDEDCRPCGQKCLYEGERPGFHQSDGPSSVLEHALPNIRIIRTEPPLLASTRREQPPLPSYLAAMAEVEERKRAREAARSLVNAYKEKKRGLDGFAMDEDDEEEDEDEDEDDDAASYSSSDLFELKNLATVGCGGEVRYRDELPVYETTRLDANRAIARGLLV</sequence>
<feature type="region of interest" description="Disordered" evidence="7">
    <location>
        <begin position="405"/>
        <end position="457"/>
    </location>
</feature>
<dbReference type="InterPro" id="IPR039621">
    <property type="entry name" value="BG1-like"/>
</dbReference>
<comment type="caution">
    <text evidence="8">The sequence shown here is derived from an EMBL/GenBank/DDBJ whole genome shotgun (WGS) entry which is preliminary data.</text>
</comment>
<feature type="region of interest" description="Disordered" evidence="7">
    <location>
        <begin position="1"/>
        <end position="46"/>
    </location>
</feature>
<dbReference type="GO" id="GO:0009734">
    <property type="term" value="P:auxin-activated signaling pathway"/>
    <property type="evidence" value="ECO:0007669"/>
    <property type="project" value="UniProtKB-KW"/>
</dbReference>
<feature type="compositionally biased region" description="Low complexity" evidence="7">
    <location>
        <begin position="425"/>
        <end position="451"/>
    </location>
</feature>
<accession>A0A843XDY9</accession>
<dbReference type="PANTHER" id="PTHR33541">
    <property type="entry name" value="PROTEIN BIG GRAIN 1-LIKE A-RELATED"/>
    <property type="match status" value="1"/>
</dbReference>
<keyword evidence="9" id="KW-1185">Reference proteome</keyword>
<comment type="subcellular location">
    <subcellularLocation>
        <location evidence="1">Cell membrane</location>
    </subcellularLocation>
</comment>
<feature type="compositionally biased region" description="Acidic residues" evidence="7">
    <location>
        <begin position="565"/>
        <end position="583"/>
    </location>
</feature>
<dbReference type="AlphaFoldDB" id="A0A843XDY9"/>
<dbReference type="GO" id="GO:0005886">
    <property type="term" value="C:plasma membrane"/>
    <property type="evidence" value="ECO:0007669"/>
    <property type="project" value="UniProtKB-SubCell"/>
</dbReference>
<proteinExistence type="inferred from homology"/>